<keyword evidence="5 11" id="KW-0378">Hydrolase</keyword>
<comment type="similarity">
    <text evidence="1">Belongs to the peptidase S8 family. Furin subfamily.</text>
</comment>
<proteinExistence type="inferred from homology"/>
<keyword evidence="9" id="KW-0325">Glycoprotein</keyword>
<dbReference type="SUPFAM" id="SSF49785">
    <property type="entry name" value="Galactose-binding domain-like"/>
    <property type="match status" value="1"/>
</dbReference>
<dbReference type="InterPro" id="IPR034182">
    <property type="entry name" value="Kexin/furin"/>
</dbReference>
<evidence type="ECO:0000313" key="14">
    <source>
        <dbReference type="EMBL" id="NDJ92165.1"/>
    </source>
</evidence>
<dbReference type="InterPro" id="IPR000209">
    <property type="entry name" value="Peptidase_S8/S53_dom"/>
</dbReference>
<keyword evidence="6 11" id="KW-0720">Serine protease</keyword>
<dbReference type="PROSITE" id="PS51892">
    <property type="entry name" value="SUBTILASE"/>
    <property type="match status" value="1"/>
</dbReference>
<dbReference type="PANTHER" id="PTHR42884">
    <property type="entry name" value="PROPROTEIN CONVERTASE SUBTILISIN/KEXIN-RELATED"/>
    <property type="match status" value="1"/>
</dbReference>
<feature type="compositionally biased region" description="Basic and acidic residues" evidence="12">
    <location>
        <begin position="488"/>
        <end position="512"/>
    </location>
</feature>
<evidence type="ECO:0000256" key="6">
    <source>
        <dbReference type="ARBA" id="ARBA00022825"/>
    </source>
</evidence>
<evidence type="ECO:0000256" key="7">
    <source>
        <dbReference type="ARBA" id="ARBA00023145"/>
    </source>
</evidence>
<feature type="active site" description="Charge relay system" evidence="10 11">
    <location>
        <position position="25"/>
    </location>
</feature>
<evidence type="ECO:0000256" key="4">
    <source>
        <dbReference type="ARBA" id="ARBA00022729"/>
    </source>
</evidence>
<dbReference type="InterPro" id="IPR008979">
    <property type="entry name" value="Galactose-bd-like_sf"/>
</dbReference>
<dbReference type="FunFam" id="2.60.120.260:FF:000006">
    <property type="entry name" value="Proprotein convertase subtilisin/kexin type 5"/>
    <property type="match status" value="1"/>
</dbReference>
<feature type="compositionally biased region" description="Basic and acidic residues" evidence="12">
    <location>
        <begin position="463"/>
        <end position="477"/>
    </location>
</feature>
<name>A0A6G3MDN7_HENSL</name>
<dbReference type="PROSITE" id="PS00137">
    <property type="entry name" value="SUBTILASE_HIS"/>
    <property type="match status" value="1"/>
</dbReference>
<protein>
    <submittedName>
        <fullName evidence="14">PC3-like endoprotease variant B (Trinotate prediction)</fullName>
    </submittedName>
</protein>
<dbReference type="SUPFAM" id="SSF52743">
    <property type="entry name" value="Subtilisin-like"/>
    <property type="match status" value="1"/>
</dbReference>
<keyword evidence="8" id="KW-1015">Disulfide bond</keyword>
<dbReference type="InterPro" id="IPR036852">
    <property type="entry name" value="Peptidase_S8/S53_dom_sf"/>
</dbReference>
<evidence type="ECO:0000256" key="10">
    <source>
        <dbReference type="PIRSR" id="PIRSR615500-1"/>
    </source>
</evidence>
<dbReference type="GO" id="GO:0005802">
    <property type="term" value="C:trans-Golgi network"/>
    <property type="evidence" value="ECO:0007669"/>
    <property type="project" value="TreeGrafter"/>
</dbReference>
<evidence type="ECO:0000256" key="12">
    <source>
        <dbReference type="SAM" id="MobiDB-lite"/>
    </source>
</evidence>
<dbReference type="Gene3D" id="3.40.50.200">
    <property type="entry name" value="Peptidase S8/S53 domain"/>
    <property type="match status" value="1"/>
</dbReference>
<dbReference type="FunFam" id="3.40.50.200:FF:000021">
    <property type="entry name" value="Proprotein convertase subtilisin/kexin type 5a"/>
    <property type="match status" value="1"/>
</dbReference>
<dbReference type="PROSITE" id="PS00136">
    <property type="entry name" value="SUBTILASE_ASP"/>
    <property type="match status" value="1"/>
</dbReference>
<dbReference type="InterPro" id="IPR023827">
    <property type="entry name" value="Peptidase_S8_Asp-AS"/>
</dbReference>
<reference evidence="14" key="1">
    <citation type="submission" date="2018-11" db="EMBL/GenBank/DDBJ databases">
        <title>Henneguya salminicola genome and transcriptome.</title>
        <authorList>
            <person name="Yahalomi D."/>
            <person name="Atkinson S.D."/>
            <person name="Neuhof M."/>
            <person name="Chang E.S."/>
            <person name="Philippe H."/>
            <person name="Cartwright P."/>
            <person name="Bartholomew J.L."/>
            <person name="Huchon D."/>
        </authorList>
    </citation>
    <scope>NUCLEOTIDE SEQUENCE</scope>
    <source>
        <strain evidence="14">Hz1</strain>
        <tissue evidence="14">Whole</tissue>
    </source>
</reference>
<keyword evidence="4" id="KW-0732">Signal</keyword>
<dbReference type="PROSITE" id="PS51829">
    <property type="entry name" value="P_HOMO_B"/>
    <property type="match status" value="1"/>
</dbReference>
<dbReference type="GO" id="GO:0016485">
    <property type="term" value="P:protein processing"/>
    <property type="evidence" value="ECO:0007669"/>
    <property type="project" value="TreeGrafter"/>
</dbReference>
<sequence length="551" mass="60928">MIDINVAYPWSKGYDGTGVVIAVLDDGIDYKNKDLIENYDETASYDFIDYDNDPMPEKSHLDTSHGTKCAGIIASSKNRFCGVGVAFNSSIGGIRMLNLKTTDSIEASALSYQSNYIDIYSCNWGPKDDGMRFGKPGPLALKALRIGATKGRRSLGSIYVWSSGNGESRGDDCNTDGYVTNIYTIAIGAILGNGSQTSYGESCASMMAVTVSGNSIINSSDDIFITTDIDDRCVESFPGTSSAASIATGIIALMLQSNPLLTWRDVQHLIVETSLITNPTDPRWMRNGAGKWFNPVFGFGRLDASSLVDRAYHWENVPTQKKCRGKSKSGPWPITLGSSLLLTDNITKCYENGEPIEDISIQKLEHVQLVISITHVCRGRLTIQLISPSGTRSVLLKPRQKDSSSHGIHEWVFTSLHLWGEDPKGTWSIVVTDINNPAICNVEKNYNHISKIFKAKSRSNSNSDKKEEENKKEDESHNVSGDEAETIEDNHERPKKYNKEDKSINKSHEKSKNSVSPQNHSMIERIVVEKYRLLQDDRGVEDNKPSTQFGI</sequence>
<dbReference type="Pfam" id="PF00082">
    <property type="entry name" value="Peptidase_S8"/>
    <property type="match status" value="1"/>
</dbReference>
<dbReference type="InterPro" id="IPR015500">
    <property type="entry name" value="Peptidase_S8_subtilisin-rel"/>
</dbReference>
<dbReference type="GO" id="GO:0004252">
    <property type="term" value="F:serine-type endopeptidase activity"/>
    <property type="evidence" value="ECO:0007669"/>
    <property type="project" value="UniProtKB-UniRule"/>
</dbReference>
<feature type="domain" description="P/Homo B" evidence="13">
    <location>
        <begin position="316"/>
        <end position="460"/>
    </location>
</feature>
<evidence type="ECO:0000256" key="1">
    <source>
        <dbReference type="ARBA" id="ARBA00005325"/>
    </source>
</evidence>
<dbReference type="Pfam" id="PF01483">
    <property type="entry name" value="P_proprotein"/>
    <property type="match status" value="1"/>
</dbReference>
<accession>A0A6G3MDN7</accession>
<dbReference type="PRINTS" id="PR00723">
    <property type="entry name" value="SUBTILISIN"/>
</dbReference>
<evidence type="ECO:0000256" key="8">
    <source>
        <dbReference type="ARBA" id="ARBA00023157"/>
    </source>
</evidence>
<dbReference type="CDD" id="cd04059">
    <property type="entry name" value="Peptidases_S8_Protein_convertases_Kexins_Furin-like"/>
    <property type="match status" value="1"/>
</dbReference>
<dbReference type="InterPro" id="IPR002884">
    <property type="entry name" value="P_dom"/>
</dbReference>
<evidence type="ECO:0000259" key="13">
    <source>
        <dbReference type="PROSITE" id="PS51829"/>
    </source>
</evidence>
<dbReference type="PANTHER" id="PTHR42884:SF23">
    <property type="entry name" value="FURIN-LIKE PROTEASE 2"/>
    <property type="match status" value="1"/>
</dbReference>
<feature type="active site" description="Charge relay system" evidence="10 11">
    <location>
        <position position="241"/>
    </location>
</feature>
<evidence type="ECO:0000256" key="2">
    <source>
        <dbReference type="ARBA" id="ARBA00022670"/>
    </source>
</evidence>
<keyword evidence="3" id="KW-0165">Cleavage on pair of basic residues</keyword>
<dbReference type="EMBL" id="GHBP01000165">
    <property type="protein sequence ID" value="NDJ92165.1"/>
    <property type="molecule type" value="Transcribed_RNA"/>
</dbReference>
<dbReference type="InterPro" id="IPR022398">
    <property type="entry name" value="Peptidase_S8_His-AS"/>
</dbReference>
<feature type="active site" description="Charge relay system" evidence="10 11">
    <location>
        <position position="65"/>
    </location>
</feature>
<evidence type="ECO:0000256" key="3">
    <source>
        <dbReference type="ARBA" id="ARBA00022685"/>
    </source>
</evidence>
<keyword evidence="2 11" id="KW-0645">Protease</keyword>
<evidence type="ECO:0000256" key="5">
    <source>
        <dbReference type="ARBA" id="ARBA00022801"/>
    </source>
</evidence>
<dbReference type="Gene3D" id="2.60.120.260">
    <property type="entry name" value="Galactose-binding domain-like"/>
    <property type="match status" value="1"/>
</dbReference>
<evidence type="ECO:0000256" key="9">
    <source>
        <dbReference type="ARBA" id="ARBA00023180"/>
    </source>
</evidence>
<evidence type="ECO:0000256" key="11">
    <source>
        <dbReference type="PROSITE-ProRule" id="PRU01240"/>
    </source>
</evidence>
<keyword evidence="7" id="KW-0865">Zymogen</keyword>
<organism evidence="14">
    <name type="scientific">Henneguya salminicola</name>
    <name type="common">Myxosporean</name>
    <dbReference type="NCBI Taxonomy" id="69463"/>
    <lineage>
        <taxon>Eukaryota</taxon>
        <taxon>Metazoa</taxon>
        <taxon>Cnidaria</taxon>
        <taxon>Myxozoa</taxon>
        <taxon>Myxosporea</taxon>
        <taxon>Bivalvulida</taxon>
        <taxon>Platysporina</taxon>
        <taxon>Myxobolidae</taxon>
        <taxon>Henneguya</taxon>
    </lineage>
</organism>
<dbReference type="GO" id="GO:0000139">
    <property type="term" value="C:Golgi membrane"/>
    <property type="evidence" value="ECO:0007669"/>
    <property type="project" value="TreeGrafter"/>
</dbReference>
<feature type="region of interest" description="Disordered" evidence="12">
    <location>
        <begin position="456"/>
        <end position="523"/>
    </location>
</feature>
<dbReference type="AlphaFoldDB" id="A0A6G3MDN7"/>